<dbReference type="AlphaFoldDB" id="A0A7S0L3T0"/>
<feature type="signal peptide" evidence="3">
    <location>
        <begin position="1"/>
        <end position="15"/>
    </location>
</feature>
<organism evidence="4">
    <name type="scientific">Coccolithus braarudii</name>
    <dbReference type="NCBI Taxonomy" id="221442"/>
    <lineage>
        <taxon>Eukaryota</taxon>
        <taxon>Haptista</taxon>
        <taxon>Haptophyta</taxon>
        <taxon>Prymnesiophyceae</taxon>
        <taxon>Coccolithales</taxon>
        <taxon>Coccolithaceae</taxon>
        <taxon>Coccolithus</taxon>
    </lineage>
</organism>
<evidence type="ECO:0000313" key="4">
    <source>
        <dbReference type="EMBL" id="CAD8601079.1"/>
    </source>
</evidence>
<evidence type="ECO:0000256" key="3">
    <source>
        <dbReference type="SAM" id="SignalP"/>
    </source>
</evidence>
<reference evidence="4" key="1">
    <citation type="submission" date="2021-01" db="EMBL/GenBank/DDBJ databases">
        <authorList>
            <person name="Corre E."/>
            <person name="Pelletier E."/>
            <person name="Niang G."/>
            <person name="Scheremetjew M."/>
            <person name="Finn R."/>
            <person name="Kale V."/>
            <person name="Holt S."/>
            <person name="Cochrane G."/>
            <person name="Meng A."/>
            <person name="Brown T."/>
            <person name="Cohen L."/>
        </authorList>
    </citation>
    <scope>NUCLEOTIDE SEQUENCE</scope>
    <source>
        <strain evidence="4">PLY182g</strain>
    </source>
</reference>
<gene>
    <name evidence="4" type="ORF">CPEL01642_LOCUS4409</name>
</gene>
<keyword evidence="2" id="KW-0472">Membrane</keyword>
<evidence type="ECO:0008006" key="5">
    <source>
        <dbReference type="Google" id="ProtNLM"/>
    </source>
</evidence>
<keyword evidence="3" id="KW-0732">Signal</keyword>
<accession>A0A7S0L3T0</accession>
<keyword evidence="2" id="KW-1133">Transmembrane helix</keyword>
<evidence type="ECO:0000256" key="2">
    <source>
        <dbReference type="SAM" id="Phobius"/>
    </source>
</evidence>
<sequence length="198" mass="21073">MLMFLSLCLIQPAEAWRLIPLRSAPELGAVRARVSPLLLVDGEDDLMAAFREKLQAEATFDDAASANLAPVTPTAPIPAPVPAPAPASAPTSEVGEQDLAPDYFSNPFATTRPEGKKMNAVDVENEKRANFLKQQKDLAARRSKGEFDQQEKVEAFSLFSAAKGISSELDGGVPLEVLGLSLISAATLVYVLAVVLLA</sequence>
<feature type="chain" id="PRO_5031385829" description="Protein CASP" evidence="3">
    <location>
        <begin position="16"/>
        <end position="198"/>
    </location>
</feature>
<feature type="transmembrane region" description="Helical" evidence="2">
    <location>
        <begin position="177"/>
        <end position="197"/>
    </location>
</feature>
<dbReference type="EMBL" id="HBEY01009157">
    <property type="protein sequence ID" value="CAD8601079.1"/>
    <property type="molecule type" value="Transcribed_RNA"/>
</dbReference>
<protein>
    <recommendedName>
        <fullName evidence="5">Protein CASP</fullName>
    </recommendedName>
</protein>
<proteinExistence type="predicted"/>
<feature type="compositionally biased region" description="Pro residues" evidence="1">
    <location>
        <begin position="75"/>
        <end position="87"/>
    </location>
</feature>
<name>A0A7S0L3T0_9EUKA</name>
<feature type="region of interest" description="Disordered" evidence="1">
    <location>
        <begin position="75"/>
        <end position="95"/>
    </location>
</feature>
<evidence type="ECO:0000256" key="1">
    <source>
        <dbReference type="SAM" id="MobiDB-lite"/>
    </source>
</evidence>
<keyword evidence="2" id="KW-0812">Transmembrane</keyword>